<dbReference type="InterPro" id="IPR007278">
    <property type="entry name" value="DUF397"/>
</dbReference>
<gene>
    <name evidence="2" type="ORF">ACFO4E_26265</name>
</gene>
<accession>A0ABV9E2P9</accession>
<evidence type="ECO:0000313" key="3">
    <source>
        <dbReference type="Proteomes" id="UP001595923"/>
    </source>
</evidence>
<reference evidence="3" key="1">
    <citation type="journal article" date="2019" name="Int. J. Syst. Evol. Microbiol.">
        <title>The Global Catalogue of Microorganisms (GCM) 10K type strain sequencing project: providing services to taxonomists for standard genome sequencing and annotation.</title>
        <authorList>
            <consortium name="The Broad Institute Genomics Platform"/>
            <consortium name="The Broad Institute Genome Sequencing Center for Infectious Disease"/>
            <person name="Wu L."/>
            <person name="Ma J."/>
        </authorList>
    </citation>
    <scope>NUCLEOTIDE SEQUENCE [LARGE SCALE GENOMIC DNA]</scope>
    <source>
        <strain evidence="3">XZYJ18</strain>
    </source>
</reference>
<dbReference type="Proteomes" id="UP001595923">
    <property type="component" value="Unassembled WGS sequence"/>
</dbReference>
<keyword evidence="3" id="KW-1185">Reference proteome</keyword>
<name>A0ABV9E2P9_9ACTN</name>
<sequence>MNAGWHKSTYSGGTNDCVEVAEGARTLVRDTQNRDGAVLSFPVPEWRALLVDLDRL</sequence>
<proteinExistence type="predicted"/>
<dbReference type="Pfam" id="PF04149">
    <property type="entry name" value="DUF397"/>
    <property type="match status" value="1"/>
</dbReference>
<dbReference type="EMBL" id="JBHSFQ010000037">
    <property type="protein sequence ID" value="MFC4565376.1"/>
    <property type="molecule type" value="Genomic_DNA"/>
</dbReference>
<organism evidence="2 3">
    <name type="scientific">Nocardiopsis mangrovi</name>
    <dbReference type="NCBI Taxonomy" id="1179818"/>
    <lineage>
        <taxon>Bacteria</taxon>
        <taxon>Bacillati</taxon>
        <taxon>Actinomycetota</taxon>
        <taxon>Actinomycetes</taxon>
        <taxon>Streptosporangiales</taxon>
        <taxon>Nocardiopsidaceae</taxon>
        <taxon>Nocardiopsis</taxon>
    </lineage>
</organism>
<evidence type="ECO:0000259" key="1">
    <source>
        <dbReference type="Pfam" id="PF04149"/>
    </source>
</evidence>
<feature type="domain" description="DUF397" evidence="1">
    <location>
        <begin position="3"/>
        <end position="51"/>
    </location>
</feature>
<comment type="caution">
    <text evidence="2">The sequence shown here is derived from an EMBL/GenBank/DDBJ whole genome shotgun (WGS) entry which is preliminary data.</text>
</comment>
<protein>
    <submittedName>
        <fullName evidence="2">DUF397 domain-containing protein</fullName>
    </submittedName>
</protein>
<dbReference type="RefSeq" id="WP_378579271.1">
    <property type="nucleotide sequence ID" value="NZ_JBHSFQ010000037.1"/>
</dbReference>
<evidence type="ECO:0000313" key="2">
    <source>
        <dbReference type="EMBL" id="MFC4565376.1"/>
    </source>
</evidence>